<protein>
    <submittedName>
        <fullName evidence="1">Uncharacterized protein</fullName>
    </submittedName>
</protein>
<comment type="caution">
    <text evidence="1">The sequence shown here is derived from an EMBL/GenBank/DDBJ whole genome shotgun (WGS) entry which is preliminary data.</text>
</comment>
<dbReference type="AlphaFoldDB" id="M5IHT0"/>
<organism evidence="1 2">
    <name type="scientific">Campylobacter showae CSUNSWCD</name>
    <dbReference type="NCBI Taxonomy" id="1244083"/>
    <lineage>
        <taxon>Bacteria</taxon>
        <taxon>Pseudomonadati</taxon>
        <taxon>Campylobacterota</taxon>
        <taxon>Epsilonproteobacteria</taxon>
        <taxon>Campylobacterales</taxon>
        <taxon>Campylobacteraceae</taxon>
        <taxon>Campylobacter</taxon>
    </lineage>
</organism>
<dbReference type="STRING" id="1244083.CSUNSWCD_913"/>
<proteinExistence type="predicted"/>
<gene>
    <name evidence="1" type="ORF">CSUNSWCD_913</name>
</gene>
<sequence length="48" mass="5629">MRGVWTNLIFWGCKFKYDEGLLNLPAKPTCGSLHRKDTGEFMRQILKK</sequence>
<dbReference type="Proteomes" id="UP000011939">
    <property type="component" value="Unassembled WGS sequence"/>
</dbReference>
<accession>M5IHT0</accession>
<reference evidence="1 2" key="1">
    <citation type="journal article" date="2013" name="Genome Announc.">
        <title>Genome Sequence of Campylobacter showae UNSWCD, Isolated from a Patient with Crohn's Disease.</title>
        <authorList>
            <person name="Tay A.P."/>
            <person name="Kaakoush N.O."/>
            <person name="Deshpande N.P."/>
            <person name="Chen Z."/>
            <person name="Mitchell H."/>
            <person name="Wilkins M.R."/>
        </authorList>
    </citation>
    <scope>NUCLEOTIDE SEQUENCE [LARGE SCALE GENOMIC DNA]</scope>
    <source>
        <strain evidence="1 2">CSUNSWCD</strain>
    </source>
</reference>
<evidence type="ECO:0000313" key="2">
    <source>
        <dbReference type="Proteomes" id="UP000011939"/>
    </source>
</evidence>
<dbReference type="PATRIC" id="fig|1244083.3.peg.2156"/>
<name>M5IHT0_9BACT</name>
<dbReference type="EMBL" id="AMZQ01000013">
    <property type="protein sequence ID" value="EKU10385.1"/>
    <property type="molecule type" value="Genomic_DNA"/>
</dbReference>
<evidence type="ECO:0000313" key="1">
    <source>
        <dbReference type="EMBL" id="EKU10385.1"/>
    </source>
</evidence>